<protein>
    <submittedName>
        <fullName evidence="2">Uncharacterized protein</fullName>
    </submittedName>
</protein>
<feature type="compositionally biased region" description="Basic and acidic residues" evidence="1">
    <location>
        <begin position="77"/>
        <end position="86"/>
    </location>
</feature>
<sequence>MGFYQIDKPRKSQVSLSSWEGAKQSVKDDVNNVKELAKGTVKVAAGAVGDAVRGTARKLIHDGRNSDLKARMNGHSSFRERTRGDD</sequence>
<reference evidence="2" key="1">
    <citation type="submission" date="2024-05" db="EMBL/GenBank/DDBJ databases">
        <title>Isolation and characterization of the novel Burkholderia jumbo bacteriophage Surprise13.</title>
        <authorList>
            <person name="Supina B.S.I."/>
            <person name="Dennis J."/>
        </authorList>
    </citation>
    <scope>NUCLEOTIDE SEQUENCE</scope>
</reference>
<gene>
    <name evidence="2" type="ORF">SURPRISE13_183</name>
</gene>
<organism evidence="2">
    <name type="scientific">Burkholderia phage vB_BgluM-SURPRISE13</name>
    <dbReference type="NCBI Taxonomy" id="3159457"/>
    <lineage>
        <taxon>Viruses</taxon>
    </lineage>
</organism>
<dbReference type="EMBL" id="PP856017">
    <property type="protein sequence ID" value="XBS47744.1"/>
    <property type="molecule type" value="Genomic_DNA"/>
</dbReference>
<evidence type="ECO:0000256" key="1">
    <source>
        <dbReference type="SAM" id="MobiDB-lite"/>
    </source>
</evidence>
<name>A0AAU7PFF5_9VIRU</name>
<proteinExistence type="predicted"/>
<accession>A0AAU7PFF5</accession>
<evidence type="ECO:0000313" key="2">
    <source>
        <dbReference type="EMBL" id="XBS47744.1"/>
    </source>
</evidence>
<feature type="region of interest" description="Disordered" evidence="1">
    <location>
        <begin position="64"/>
        <end position="86"/>
    </location>
</feature>